<gene>
    <name evidence="3" type="ORF">EDB81DRAFT_771653</name>
</gene>
<keyword evidence="4" id="KW-1185">Reference proteome</keyword>
<dbReference type="Proteomes" id="UP000738349">
    <property type="component" value="Unassembled WGS sequence"/>
</dbReference>
<evidence type="ECO:0000313" key="4">
    <source>
        <dbReference type="Proteomes" id="UP000738349"/>
    </source>
</evidence>
<evidence type="ECO:0000256" key="1">
    <source>
        <dbReference type="SAM" id="MobiDB-lite"/>
    </source>
</evidence>
<reference evidence="3" key="1">
    <citation type="journal article" date="2021" name="Nat. Commun.">
        <title>Genetic determinants of endophytism in the Arabidopsis root mycobiome.</title>
        <authorList>
            <person name="Mesny F."/>
            <person name="Miyauchi S."/>
            <person name="Thiergart T."/>
            <person name="Pickel B."/>
            <person name="Atanasova L."/>
            <person name="Karlsson M."/>
            <person name="Huettel B."/>
            <person name="Barry K.W."/>
            <person name="Haridas S."/>
            <person name="Chen C."/>
            <person name="Bauer D."/>
            <person name="Andreopoulos W."/>
            <person name="Pangilinan J."/>
            <person name="LaButti K."/>
            <person name="Riley R."/>
            <person name="Lipzen A."/>
            <person name="Clum A."/>
            <person name="Drula E."/>
            <person name="Henrissat B."/>
            <person name="Kohler A."/>
            <person name="Grigoriev I.V."/>
            <person name="Martin F.M."/>
            <person name="Hacquard S."/>
        </authorList>
    </citation>
    <scope>NUCLEOTIDE SEQUENCE</scope>
    <source>
        <strain evidence="3">MPI-CAGE-AT-0147</strain>
    </source>
</reference>
<feature type="region of interest" description="Disordered" evidence="1">
    <location>
        <begin position="180"/>
        <end position="206"/>
    </location>
</feature>
<accession>A0A9P9FRL8</accession>
<dbReference type="OrthoDB" id="674604at2759"/>
<feature type="domain" description="NACHT-NTPase and P-loop NTPases N-terminal" evidence="2">
    <location>
        <begin position="10"/>
        <end position="129"/>
    </location>
</feature>
<proteinExistence type="predicted"/>
<organism evidence="3 4">
    <name type="scientific">Dactylonectria macrodidyma</name>
    <dbReference type="NCBI Taxonomy" id="307937"/>
    <lineage>
        <taxon>Eukaryota</taxon>
        <taxon>Fungi</taxon>
        <taxon>Dikarya</taxon>
        <taxon>Ascomycota</taxon>
        <taxon>Pezizomycotina</taxon>
        <taxon>Sordariomycetes</taxon>
        <taxon>Hypocreomycetidae</taxon>
        <taxon>Hypocreales</taxon>
        <taxon>Nectriaceae</taxon>
        <taxon>Dactylonectria</taxon>
    </lineage>
</organism>
<evidence type="ECO:0000259" key="2">
    <source>
        <dbReference type="Pfam" id="PF17107"/>
    </source>
</evidence>
<name>A0A9P9FRL8_9HYPO</name>
<feature type="compositionally biased region" description="Polar residues" evidence="1">
    <location>
        <begin position="183"/>
        <end position="200"/>
    </location>
</feature>
<dbReference type="InterPro" id="IPR031352">
    <property type="entry name" value="SesA"/>
</dbReference>
<dbReference type="EMBL" id="JAGMUV010000001">
    <property type="protein sequence ID" value="KAH7175989.1"/>
    <property type="molecule type" value="Genomic_DNA"/>
</dbReference>
<protein>
    <recommendedName>
        <fullName evidence="2">NACHT-NTPase and P-loop NTPases N-terminal domain-containing protein</fullName>
    </recommendedName>
</protein>
<sequence length="206" mass="22730">MSGAEVIGLISGITAIIETITKVYSSLKDANNLPAFREVLERLPLVRDTLRTAGEHVGGNADEHSCQSIKKILEKCRDKAERLETILKEVAPSEDTPRFERYRMAVRRLGKGNQVEVLTKEMMEAVRLLVENHVVKAATEAQVAQLLKAIEDLSAMEPSVPDEDSSVTYNHYGQGGQNILAGSGSQYNNTGEGKQYNAQTMHFARD</sequence>
<comment type="caution">
    <text evidence="3">The sequence shown here is derived from an EMBL/GenBank/DDBJ whole genome shotgun (WGS) entry which is preliminary data.</text>
</comment>
<evidence type="ECO:0000313" key="3">
    <source>
        <dbReference type="EMBL" id="KAH7175989.1"/>
    </source>
</evidence>
<dbReference type="AlphaFoldDB" id="A0A9P9FRL8"/>
<dbReference type="Pfam" id="PF17107">
    <property type="entry name" value="SesA"/>
    <property type="match status" value="1"/>
</dbReference>